<dbReference type="EMBL" id="BARU01041132">
    <property type="protein sequence ID" value="GAH85163.1"/>
    <property type="molecule type" value="Genomic_DNA"/>
</dbReference>
<accession>X1KT48</accession>
<organism evidence="1">
    <name type="scientific">marine sediment metagenome</name>
    <dbReference type="NCBI Taxonomy" id="412755"/>
    <lineage>
        <taxon>unclassified sequences</taxon>
        <taxon>metagenomes</taxon>
        <taxon>ecological metagenomes</taxon>
    </lineage>
</organism>
<name>X1KT48_9ZZZZ</name>
<reference evidence="1" key="1">
    <citation type="journal article" date="2014" name="Front. Microbiol.">
        <title>High frequency of phylogenetically diverse reductive dehalogenase-homologous genes in deep subseafloor sedimentary metagenomes.</title>
        <authorList>
            <person name="Kawai M."/>
            <person name="Futagami T."/>
            <person name="Toyoda A."/>
            <person name="Takaki Y."/>
            <person name="Nishi S."/>
            <person name="Hori S."/>
            <person name="Arai W."/>
            <person name="Tsubouchi T."/>
            <person name="Morono Y."/>
            <person name="Uchiyama I."/>
            <person name="Ito T."/>
            <person name="Fujiyama A."/>
            <person name="Inagaki F."/>
            <person name="Takami H."/>
        </authorList>
    </citation>
    <scope>NUCLEOTIDE SEQUENCE</scope>
    <source>
        <strain evidence="1">Expedition CK06-06</strain>
    </source>
</reference>
<proteinExistence type="predicted"/>
<dbReference type="AlphaFoldDB" id="X1KT48"/>
<dbReference type="InterPro" id="IPR024072">
    <property type="entry name" value="DHFR-like_dom_sf"/>
</dbReference>
<feature type="non-terminal residue" evidence="1">
    <location>
        <position position="1"/>
    </location>
</feature>
<sequence length="51" mass="5215">APIIIGGVEAKSAVAGKGVSKVAESFRLERVRVEKLGDDLMVSGYVVAKGG</sequence>
<protein>
    <recommendedName>
        <fullName evidence="2">Bacterial bifunctional deaminase-reductase C-terminal domain-containing protein</fullName>
    </recommendedName>
</protein>
<evidence type="ECO:0000313" key="1">
    <source>
        <dbReference type="EMBL" id="GAH85163.1"/>
    </source>
</evidence>
<dbReference type="Gene3D" id="3.40.430.10">
    <property type="entry name" value="Dihydrofolate Reductase, subunit A"/>
    <property type="match status" value="1"/>
</dbReference>
<comment type="caution">
    <text evidence="1">The sequence shown here is derived from an EMBL/GenBank/DDBJ whole genome shotgun (WGS) entry which is preliminary data.</text>
</comment>
<evidence type="ECO:0008006" key="2">
    <source>
        <dbReference type="Google" id="ProtNLM"/>
    </source>
</evidence>
<gene>
    <name evidence="1" type="ORF">S03H2_63468</name>
</gene>